<organism evidence="1 4">
    <name type="scientific">Paenibacillus barcinonensis</name>
    <dbReference type="NCBI Taxonomy" id="198119"/>
    <lineage>
        <taxon>Bacteria</taxon>
        <taxon>Bacillati</taxon>
        <taxon>Bacillota</taxon>
        <taxon>Bacilli</taxon>
        <taxon>Bacillales</taxon>
        <taxon>Paenibacillaceae</taxon>
        <taxon>Paenibacillus</taxon>
    </lineage>
</organism>
<dbReference type="Proteomes" id="UP000247790">
    <property type="component" value="Unassembled WGS sequence"/>
</dbReference>
<dbReference type="AlphaFoldDB" id="A0A2V4VF97"/>
<dbReference type="RefSeq" id="WP_110893691.1">
    <property type="nucleotide sequence ID" value="NZ_CP054614.1"/>
</dbReference>
<dbReference type="OrthoDB" id="2616749at2"/>
<reference evidence="2 5" key="2">
    <citation type="submission" date="2020-06" db="EMBL/GenBank/DDBJ databases">
        <title>Complete genome of Paenibacillus barcinonensis KACC11450.</title>
        <authorList>
            <person name="Kim M."/>
            <person name="Park Y.-J."/>
            <person name="Shin J.-H."/>
        </authorList>
    </citation>
    <scope>NUCLEOTIDE SEQUENCE [LARGE SCALE GENOMIC DNA]</scope>
    <source>
        <strain evidence="2 5">KACC11450</strain>
    </source>
</reference>
<dbReference type="Proteomes" id="UP000509327">
    <property type="component" value="Chromosome"/>
</dbReference>
<sequence>MGLAVVQMEIFERVTKVERVQVKKLLMGYPKMALQVKDLRRRDPATLTPNQLNKLREDGPKVDEINVAVGLIIDEDVKRIFEHRYIKGVKYTGTIDAFWEERGRSEKTIDRRIAVGVDTIAEHLKLCGIIGKK</sequence>
<dbReference type="EMBL" id="CP054614">
    <property type="protein sequence ID" value="QKS59331.1"/>
    <property type="molecule type" value="Genomic_DNA"/>
</dbReference>
<dbReference type="EMBL" id="QJSW01000001">
    <property type="protein sequence ID" value="PYE52510.1"/>
    <property type="molecule type" value="Genomic_DNA"/>
</dbReference>
<evidence type="ECO:0000313" key="3">
    <source>
        <dbReference type="EMBL" id="QKS59385.1"/>
    </source>
</evidence>
<evidence type="ECO:0000313" key="4">
    <source>
        <dbReference type="Proteomes" id="UP000247790"/>
    </source>
</evidence>
<proteinExistence type="predicted"/>
<dbReference type="EMBL" id="CP054614">
    <property type="protein sequence ID" value="QKS59385.1"/>
    <property type="molecule type" value="Genomic_DNA"/>
</dbReference>
<evidence type="ECO:0000313" key="1">
    <source>
        <dbReference type="EMBL" id="PYE52510.1"/>
    </source>
</evidence>
<evidence type="ECO:0008006" key="6">
    <source>
        <dbReference type="Google" id="ProtNLM"/>
    </source>
</evidence>
<keyword evidence="5" id="KW-1185">Reference proteome</keyword>
<reference evidence="1 4" key="1">
    <citation type="submission" date="2018-06" db="EMBL/GenBank/DDBJ databases">
        <title>Genomic Encyclopedia of Type Strains, Phase III (KMG-III): the genomes of soil and plant-associated and newly described type strains.</title>
        <authorList>
            <person name="Whitman W."/>
        </authorList>
    </citation>
    <scope>NUCLEOTIDE SEQUENCE [LARGE SCALE GENOMIC DNA]</scope>
    <source>
        <strain evidence="1 4">CECT 7022</strain>
    </source>
</reference>
<accession>A0A2V4VF97</accession>
<gene>
    <name evidence="1" type="ORF">DFQ00_101448</name>
    <name evidence="2" type="ORF">HUB98_26090</name>
    <name evidence="3" type="ORF">HUB98_26380</name>
</gene>
<evidence type="ECO:0000313" key="5">
    <source>
        <dbReference type="Proteomes" id="UP000509327"/>
    </source>
</evidence>
<protein>
    <recommendedName>
        <fullName evidence="6">RinA family phage transcriptional activator</fullName>
    </recommendedName>
</protein>
<name>A0A2V4VF97_PAEBA</name>
<evidence type="ECO:0000313" key="2">
    <source>
        <dbReference type="EMBL" id="QKS59331.1"/>
    </source>
</evidence>